<dbReference type="Proteomes" id="UP000051048">
    <property type="component" value="Unassembled WGS sequence"/>
</dbReference>
<protein>
    <submittedName>
        <fullName evidence="8">FtsK SpoIIIE family protein</fullName>
    </submittedName>
</protein>
<name>A0A0R1TCY7_9LACO</name>
<dbReference type="SMART" id="SM00382">
    <property type="entry name" value="AAA"/>
    <property type="match status" value="1"/>
</dbReference>
<dbReference type="PANTHER" id="PTHR22683:SF41">
    <property type="entry name" value="DNA TRANSLOCASE FTSK"/>
    <property type="match status" value="1"/>
</dbReference>
<dbReference type="EMBL" id="AZFH01000120">
    <property type="protein sequence ID" value="KRL79213.1"/>
    <property type="molecule type" value="Genomic_DNA"/>
</dbReference>
<dbReference type="PROSITE" id="PS50901">
    <property type="entry name" value="FTSK"/>
    <property type="match status" value="1"/>
</dbReference>
<evidence type="ECO:0000256" key="1">
    <source>
        <dbReference type="ARBA" id="ARBA00004141"/>
    </source>
</evidence>
<keyword evidence="2 5" id="KW-0547">Nucleotide-binding</keyword>
<dbReference type="GO" id="GO:0016020">
    <property type="term" value="C:membrane"/>
    <property type="evidence" value="ECO:0007669"/>
    <property type="project" value="UniProtKB-SubCell"/>
</dbReference>
<proteinExistence type="predicted"/>
<dbReference type="PANTHER" id="PTHR22683">
    <property type="entry name" value="SPORULATION PROTEIN RELATED"/>
    <property type="match status" value="1"/>
</dbReference>
<feature type="compositionally biased region" description="Basic and acidic residues" evidence="6">
    <location>
        <begin position="762"/>
        <end position="772"/>
    </location>
</feature>
<dbReference type="AlphaFoldDB" id="A0A0R1TCY7"/>
<keyword evidence="4 5" id="KW-0067">ATP-binding</keyword>
<feature type="compositionally biased region" description="Polar residues" evidence="6">
    <location>
        <begin position="744"/>
        <end position="753"/>
    </location>
</feature>
<evidence type="ECO:0000313" key="8">
    <source>
        <dbReference type="EMBL" id="KRL79213.1"/>
    </source>
</evidence>
<evidence type="ECO:0000259" key="7">
    <source>
        <dbReference type="PROSITE" id="PS50901"/>
    </source>
</evidence>
<dbReference type="GO" id="GO:0007059">
    <property type="term" value="P:chromosome segregation"/>
    <property type="evidence" value="ECO:0007669"/>
    <property type="project" value="UniProtKB-KW"/>
</dbReference>
<organism evidence="8 9">
    <name type="scientific">Ligilactobacillus equi DSM 15833 = JCM 10991</name>
    <dbReference type="NCBI Taxonomy" id="1423740"/>
    <lineage>
        <taxon>Bacteria</taxon>
        <taxon>Bacillati</taxon>
        <taxon>Bacillota</taxon>
        <taxon>Bacilli</taxon>
        <taxon>Lactobacillales</taxon>
        <taxon>Lactobacillaceae</taxon>
        <taxon>Ligilactobacillus</taxon>
    </lineage>
</organism>
<dbReference type="InterPro" id="IPR002543">
    <property type="entry name" value="FtsK_dom"/>
</dbReference>
<dbReference type="PATRIC" id="fig|1423740.3.peg.919"/>
<dbReference type="Pfam" id="PF01580">
    <property type="entry name" value="FtsK_SpoIIIE"/>
    <property type="match status" value="1"/>
</dbReference>
<feature type="compositionally biased region" description="Basic and acidic residues" evidence="6">
    <location>
        <begin position="730"/>
        <end position="739"/>
    </location>
</feature>
<dbReference type="SUPFAM" id="SSF52540">
    <property type="entry name" value="P-loop containing nucleoside triphosphate hydrolases"/>
    <property type="match status" value="1"/>
</dbReference>
<evidence type="ECO:0000256" key="3">
    <source>
        <dbReference type="ARBA" id="ARBA00022829"/>
    </source>
</evidence>
<dbReference type="InterPro" id="IPR003593">
    <property type="entry name" value="AAA+_ATPase"/>
</dbReference>
<dbReference type="RefSeq" id="WP_162149504.1">
    <property type="nucleotide sequence ID" value="NZ_AZFH01000120.1"/>
</dbReference>
<keyword evidence="3" id="KW-0159">Chromosome partition</keyword>
<gene>
    <name evidence="8" type="ORF">FC36_GL000866</name>
</gene>
<dbReference type="InterPro" id="IPR027417">
    <property type="entry name" value="P-loop_NTPase"/>
</dbReference>
<evidence type="ECO:0000256" key="5">
    <source>
        <dbReference type="PROSITE-ProRule" id="PRU00289"/>
    </source>
</evidence>
<dbReference type="Gene3D" id="3.40.50.300">
    <property type="entry name" value="P-loop containing nucleotide triphosphate hydrolases"/>
    <property type="match status" value="1"/>
</dbReference>
<evidence type="ECO:0000256" key="2">
    <source>
        <dbReference type="ARBA" id="ARBA00022741"/>
    </source>
</evidence>
<feature type="domain" description="FtsK" evidence="7">
    <location>
        <begin position="366"/>
        <end position="573"/>
    </location>
</feature>
<dbReference type="GO" id="GO:0005524">
    <property type="term" value="F:ATP binding"/>
    <property type="evidence" value="ECO:0007669"/>
    <property type="project" value="UniProtKB-UniRule"/>
</dbReference>
<evidence type="ECO:0000256" key="6">
    <source>
        <dbReference type="SAM" id="MobiDB-lite"/>
    </source>
</evidence>
<comment type="caution">
    <text evidence="8">The sequence shown here is derived from an EMBL/GenBank/DDBJ whole genome shotgun (WGS) entry which is preliminary data.</text>
</comment>
<accession>A0A0R1TCY7</accession>
<feature type="region of interest" description="Disordered" evidence="6">
    <location>
        <begin position="730"/>
        <end position="772"/>
    </location>
</feature>
<dbReference type="STRING" id="1423740.FC36_GL000866"/>
<dbReference type="GO" id="GO:0003677">
    <property type="term" value="F:DNA binding"/>
    <property type="evidence" value="ECO:0007669"/>
    <property type="project" value="InterPro"/>
</dbReference>
<evidence type="ECO:0000313" key="9">
    <source>
        <dbReference type="Proteomes" id="UP000051048"/>
    </source>
</evidence>
<reference evidence="8 9" key="1">
    <citation type="journal article" date="2015" name="Genome Announc.">
        <title>Expanding the biotechnology potential of lactobacilli through comparative genomics of 213 strains and associated genera.</title>
        <authorList>
            <person name="Sun Z."/>
            <person name="Harris H.M."/>
            <person name="McCann A."/>
            <person name="Guo C."/>
            <person name="Argimon S."/>
            <person name="Zhang W."/>
            <person name="Yang X."/>
            <person name="Jeffery I.B."/>
            <person name="Cooney J.C."/>
            <person name="Kagawa T.F."/>
            <person name="Liu W."/>
            <person name="Song Y."/>
            <person name="Salvetti E."/>
            <person name="Wrobel A."/>
            <person name="Rasinkangas P."/>
            <person name="Parkhill J."/>
            <person name="Rea M.C."/>
            <person name="O'Sullivan O."/>
            <person name="Ritari J."/>
            <person name="Douillard F.P."/>
            <person name="Paul Ross R."/>
            <person name="Yang R."/>
            <person name="Briner A.E."/>
            <person name="Felis G.E."/>
            <person name="de Vos W.M."/>
            <person name="Barrangou R."/>
            <person name="Klaenhammer T.R."/>
            <person name="Caufield P.W."/>
            <person name="Cui Y."/>
            <person name="Zhang H."/>
            <person name="O'Toole P.W."/>
        </authorList>
    </citation>
    <scope>NUCLEOTIDE SEQUENCE [LARGE SCALE GENOMIC DNA]</scope>
    <source>
        <strain evidence="8 9">DSM 15833</strain>
    </source>
</reference>
<feature type="binding site" evidence="5">
    <location>
        <begin position="384"/>
        <end position="391"/>
    </location>
    <ligand>
        <name>ATP</name>
        <dbReference type="ChEBI" id="CHEBI:30616"/>
    </ligand>
</feature>
<evidence type="ECO:0000256" key="4">
    <source>
        <dbReference type="ARBA" id="ARBA00022840"/>
    </source>
</evidence>
<sequence length="772" mass="86242">MLGYATPAFDYITSRLFVAKIKENINDSYFDALQERDEKGKKFEDGMGGTSATQTKKQVALAMRNTRSKVETVGGNRNNRHAKIVVLRSRETETDNSIQNMLKNFGSRVDEPFIQFQDTPVFNIKDNGFVFDSDVNYHAGAYLGSWEDIFINPFDPKNKKTNGGRGMLTTFFLAYANTLRYLIHLTPYSMYDRIRTNAKYKYKRDTSVEKAKFIARNNLDLSSVLPAPVDEKTGHTIEEATKEAIEIANSRINDVQNALNSNKIHATFDSVAVGGSQAIYKFTLPRDPDLPNDWKDVQKKMAGFLKVAGEPIISSSAGMLTVSIANQRVGATEPINIPVDFAEMVKKRDKGMKTLISGIAGVDALGEVIYVELGDANPHMAIFGQSGSGKTVTIMNILFSMMNSVTPEDVKVLFADGKGNSFEFMRSDGDAEHPNPFVMAQPADGSEDIEYTRALVRYVEMLVRKRIALLKERKVSKLAEFNKKFPDEKMEEILFVFDEFSAVTDRDNELKGDDYTKYNVTDRIEYITKMARSTGVRLMLANQTARKEKLPGKIMANVTGRISLSVSERIEAEIALPDSNIPADLIAQPGEFYSIMHGVNNPEHGNSPFLTDDQMYDLNDALTKLFGVHKYVATREEIIAMAEEDINDIGVDSGTYESPTEEEMPASDISMDDLVALCRKYPEWAIENEENEKITGLDVFNKGVPAMTIKNKKIFKITLNSLKGKVAQDEEKQEAEASKKQRHSGNALSTVNGTDGDFATLPEEKVKEKMLV</sequence>
<comment type="subcellular location">
    <subcellularLocation>
        <location evidence="1">Membrane</location>
        <topology evidence="1">Multi-pass membrane protein</topology>
    </subcellularLocation>
</comment>
<dbReference type="InterPro" id="IPR050206">
    <property type="entry name" value="FtsK/SpoIIIE/SftA"/>
</dbReference>